<keyword evidence="2" id="KW-1185">Reference proteome</keyword>
<reference evidence="1" key="1">
    <citation type="journal article" date="2014" name="Genome Announc.">
        <title>Draft Genome Sequences of Marine Flavobacterium Nonlabens Strains NR17, NR24, NR27, NR32, NR33, and Ara13.</title>
        <authorList>
            <person name="Nakanishi M."/>
            <person name="Meirelles P."/>
            <person name="Suzuki R."/>
            <person name="Takatani N."/>
            <person name="Mino S."/>
            <person name="Suda W."/>
            <person name="Oshima K."/>
            <person name="Hattori M."/>
            <person name="Ohkuma M."/>
            <person name="Hosokawa M."/>
            <person name="Miyashita K."/>
            <person name="Thompson F.L."/>
            <person name="Niwa A."/>
            <person name="Sawabe T."/>
            <person name="Sawabe T."/>
        </authorList>
    </citation>
    <scope>NUCLEOTIDE SEQUENCE [LARGE SCALE GENOMIC DNA]</scope>
    <source>
        <strain evidence="1">JCM 19294</strain>
    </source>
</reference>
<name>A0A090QMT4_9FLAO</name>
<dbReference type="Proteomes" id="UP000029221">
    <property type="component" value="Unassembled WGS sequence"/>
</dbReference>
<proteinExistence type="predicted"/>
<gene>
    <name evidence="1" type="ORF">JCM19294_1150</name>
</gene>
<accession>A0A090QMT4</accession>
<dbReference type="EMBL" id="BBML01000003">
    <property type="protein sequence ID" value="GAK96841.1"/>
    <property type="molecule type" value="Genomic_DNA"/>
</dbReference>
<comment type="caution">
    <text evidence="1">The sequence shown here is derived from an EMBL/GenBank/DDBJ whole genome shotgun (WGS) entry which is preliminary data.</text>
</comment>
<evidence type="ECO:0000313" key="1">
    <source>
        <dbReference type="EMBL" id="GAK96841.1"/>
    </source>
</evidence>
<evidence type="ECO:0000313" key="2">
    <source>
        <dbReference type="Proteomes" id="UP000029221"/>
    </source>
</evidence>
<dbReference type="AlphaFoldDB" id="A0A090QMT4"/>
<dbReference type="RefSeq" id="WP_042278357.1">
    <property type="nucleotide sequence ID" value="NZ_BBML01000003.1"/>
</dbReference>
<protein>
    <submittedName>
        <fullName evidence="1">Uncharacterized protein</fullName>
    </submittedName>
</protein>
<sequence length="100" mass="11260">MKTNYQNNLLGKTYGQLNHEQKQQATRIVLAAYFNSLSNSTTAITKTTGLKHSLVCRIITLEITPGRDLRSLKAQYTLNHKQKAKSLLGLSNKEKQITNN</sequence>
<organism evidence="1 2">
    <name type="scientific">Nonlabens tegetincola</name>
    <dbReference type="NCBI Taxonomy" id="323273"/>
    <lineage>
        <taxon>Bacteria</taxon>
        <taxon>Pseudomonadati</taxon>
        <taxon>Bacteroidota</taxon>
        <taxon>Flavobacteriia</taxon>
        <taxon>Flavobacteriales</taxon>
        <taxon>Flavobacteriaceae</taxon>
        <taxon>Nonlabens</taxon>
    </lineage>
</organism>